<dbReference type="Pfam" id="PF13365">
    <property type="entry name" value="Trypsin_2"/>
    <property type="match status" value="1"/>
</dbReference>
<evidence type="ECO:0000313" key="6">
    <source>
        <dbReference type="Proteomes" id="UP000321514"/>
    </source>
</evidence>
<dbReference type="STRING" id="1334629.MFUL124B02_04590"/>
<dbReference type="Pfam" id="PF19955">
    <property type="entry name" value="EAD1"/>
    <property type="match status" value="1"/>
</dbReference>
<dbReference type="EMBL" id="BJXR01000012">
    <property type="protein sequence ID" value="GEN05719.1"/>
    <property type="molecule type" value="Genomic_DNA"/>
</dbReference>
<dbReference type="Proteomes" id="UP000321514">
    <property type="component" value="Unassembled WGS sequence"/>
</dbReference>
<evidence type="ECO:0000313" key="3">
    <source>
        <dbReference type="EMBL" id="GEN05719.1"/>
    </source>
</evidence>
<evidence type="ECO:0000313" key="5">
    <source>
        <dbReference type="Proteomes" id="UP000183760"/>
    </source>
</evidence>
<dbReference type="PANTHER" id="PTHR14389:SF3">
    <property type="entry name" value="PROTEIN FAM111A-LIKE"/>
    <property type="match status" value="1"/>
</dbReference>
<sequence>MELDGAERDELLLALLGAFPSVEELRRVVANVCHRDLESLVPKGGPRERASGLILRAESEGWTRELVTGMHGAQPRHPRLNRFMQGYLASVQRSVPRRSLERIVGPAREQGAADGWRKRLSAIERRVCRVEPVVGASLGTGFLVSRDVVLTNFHVIENRLLESLRVRFDHKVLPDRTLLQPGKQYAVKRCIARSPYSPADLMHPRPREAMVSELDYAFLQVEGAPGDEQVEDAPRGWLELPEAPTPIVPGQLALIVQHPEGQPMSVALDEFLGVNASRTRVSYRTSTSPGSSGAPCFTQELRLVALHHSGGPRMPSATGHNEGIPTDTIRHGLSPEVKALLGWT</sequence>
<feature type="region of interest" description="Disordered" evidence="1">
    <location>
        <begin position="310"/>
        <end position="330"/>
    </location>
</feature>
<dbReference type="RefSeq" id="WP_074949029.1">
    <property type="nucleotide sequence ID" value="NZ_BJXR01000012.1"/>
</dbReference>
<dbReference type="PANTHER" id="PTHR14389">
    <property type="entry name" value="SI:CH1073-475A24.1"/>
    <property type="match status" value="1"/>
</dbReference>
<evidence type="ECO:0000256" key="1">
    <source>
        <dbReference type="SAM" id="MobiDB-lite"/>
    </source>
</evidence>
<reference evidence="3 6" key="2">
    <citation type="submission" date="2019-07" db="EMBL/GenBank/DDBJ databases">
        <title>Whole genome shotgun sequence of Myxococcus fulvus NBRC 100333.</title>
        <authorList>
            <person name="Hosoyama A."/>
            <person name="Uohara A."/>
            <person name="Ohji S."/>
            <person name="Ichikawa N."/>
        </authorList>
    </citation>
    <scope>NUCLEOTIDE SEQUENCE [LARGE SCALE GENOMIC DNA]</scope>
    <source>
        <strain evidence="3 6">NBRC 100333</strain>
    </source>
</reference>
<dbReference type="OrthoDB" id="513782at2"/>
<organism evidence="3 6">
    <name type="scientific">Myxococcus fulvus</name>
    <dbReference type="NCBI Taxonomy" id="33"/>
    <lineage>
        <taxon>Bacteria</taxon>
        <taxon>Pseudomonadati</taxon>
        <taxon>Myxococcota</taxon>
        <taxon>Myxococcia</taxon>
        <taxon>Myxococcales</taxon>
        <taxon>Cystobacterineae</taxon>
        <taxon>Myxococcaceae</taxon>
        <taxon>Myxococcus</taxon>
    </lineage>
</organism>
<accession>A0A511SUY0</accession>
<name>A0A511SUY0_MYXFU</name>
<dbReference type="SUPFAM" id="SSF50494">
    <property type="entry name" value="Trypsin-like serine proteases"/>
    <property type="match status" value="1"/>
</dbReference>
<dbReference type="EMBL" id="FOIB01000001">
    <property type="protein sequence ID" value="SES97607.1"/>
    <property type="molecule type" value="Genomic_DNA"/>
</dbReference>
<dbReference type="Proteomes" id="UP000183760">
    <property type="component" value="Unassembled WGS sequence"/>
</dbReference>
<gene>
    <name evidence="3" type="ORF">MFU01_07560</name>
    <name evidence="4" type="ORF">SAMN05443572_101733</name>
</gene>
<reference evidence="4 5" key="1">
    <citation type="submission" date="2016-10" db="EMBL/GenBank/DDBJ databases">
        <authorList>
            <person name="Varghese N."/>
            <person name="Submissions S."/>
        </authorList>
    </citation>
    <scope>NUCLEOTIDE SEQUENCE [LARGE SCALE GENOMIC DNA]</scope>
    <source>
        <strain evidence="4 5">DSM 16525</strain>
    </source>
</reference>
<feature type="domain" description="Effector-associated" evidence="2">
    <location>
        <begin position="1"/>
        <end position="87"/>
    </location>
</feature>
<dbReference type="AlphaFoldDB" id="A0A511SUY0"/>
<dbReference type="InterPro" id="IPR009003">
    <property type="entry name" value="Peptidase_S1_PA"/>
</dbReference>
<dbReference type="Gene3D" id="2.40.10.10">
    <property type="entry name" value="Trypsin-like serine proteases"/>
    <property type="match status" value="2"/>
</dbReference>
<comment type="caution">
    <text evidence="3">The sequence shown here is derived from an EMBL/GenBank/DDBJ whole genome shotgun (WGS) entry which is preliminary data.</text>
</comment>
<dbReference type="InterPro" id="IPR045430">
    <property type="entry name" value="EAD1"/>
</dbReference>
<keyword evidence="5" id="KW-1185">Reference proteome</keyword>
<proteinExistence type="predicted"/>
<dbReference type="InterPro" id="IPR043504">
    <property type="entry name" value="Peptidase_S1_PA_chymotrypsin"/>
</dbReference>
<evidence type="ECO:0000259" key="2">
    <source>
        <dbReference type="Pfam" id="PF19955"/>
    </source>
</evidence>
<evidence type="ECO:0000313" key="4">
    <source>
        <dbReference type="EMBL" id="SES97607.1"/>
    </source>
</evidence>
<protein>
    <submittedName>
        <fullName evidence="4">Trypsin-like peptidase domain-containing protein</fullName>
    </submittedName>
</protein>